<evidence type="ECO:0000313" key="2">
    <source>
        <dbReference type="Proteomes" id="UP001595752"/>
    </source>
</evidence>
<sequence>MYDDTNLLDEKERKLARYLEEYTTEEVLKEAQEYIPSLRSHSDILRKLSEKKLPQSVINTLIYYVLATNNEQPVTYKLLTLAGLCRKFNIKNAQAAITFFKQYYSYHTQIRQEG</sequence>
<evidence type="ECO:0000313" key="1">
    <source>
        <dbReference type="EMBL" id="MFC3882450.1"/>
    </source>
</evidence>
<dbReference type="RefSeq" id="WP_377911941.1">
    <property type="nucleotide sequence ID" value="NZ_JBHRZT010000016.1"/>
</dbReference>
<dbReference type="Proteomes" id="UP001595752">
    <property type="component" value="Unassembled WGS sequence"/>
</dbReference>
<comment type="caution">
    <text evidence="1">The sequence shown here is derived from an EMBL/GenBank/DDBJ whole genome shotgun (WGS) entry which is preliminary data.</text>
</comment>
<keyword evidence="2" id="KW-1185">Reference proteome</keyword>
<name>A0ABV8AZR1_9BACI</name>
<dbReference type="EMBL" id="JBHRZT010000016">
    <property type="protein sequence ID" value="MFC3882450.1"/>
    <property type="molecule type" value="Genomic_DNA"/>
</dbReference>
<accession>A0ABV8AZR1</accession>
<reference evidence="2" key="1">
    <citation type="journal article" date="2019" name="Int. J. Syst. Evol. Microbiol.">
        <title>The Global Catalogue of Microorganisms (GCM) 10K type strain sequencing project: providing services to taxonomists for standard genome sequencing and annotation.</title>
        <authorList>
            <consortium name="The Broad Institute Genomics Platform"/>
            <consortium name="The Broad Institute Genome Sequencing Center for Infectious Disease"/>
            <person name="Wu L."/>
            <person name="Ma J."/>
        </authorList>
    </citation>
    <scope>NUCLEOTIDE SEQUENCE [LARGE SCALE GENOMIC DNA]</scope>
    <source>
        <strain evidence="2">CCUG 61889</strain>
    </source>
</reference>
<protein>
    <submittedName>
        <fullName evidence="1">Uncharacterized protein</fullName>
    </submittedName>
</protein>
<gene>
    <name evidence="1" type="ORF">ACFOU2_02600</name>
</gene>
<organism evidence="1 2">
    <name type="scientific">Bacillus songklensis</name>
    <dbReference type="NCBI Taxonomy" id="1069116"/>
    <lineage>
        <taxon>Bacteria</taxon>
        <taxon>Bacillati</taxon>
        <taxon>Bacillota</taxon>
        <taxon>Bacilli</taxon>
        <taxon>Bacillales</taxon>
        <taxon>Bacillaceae</taxon>
        <taxon>Bacillus</taxon>
    </lineage>
</organism>
<proteinExistence type="predicted"/>